<dbReference type="Gene3D" id="3.40.30.10">
    <property type="entry name" value="Glutaredoxin"/>
    <property type="match status" value="1"/>
</dbReference>
<organism evidence="2 3">
    <name type="scientific">Rhizorhapis suberifaciens</name>
    <name type="common">corky root of lettuce</name>
    <dbReference type="NCBI Taxonomy" id="13656"/>
    <lineage>
        <taxon>Bacteria</taxon>
        <taxon>Pseudomonadati</taxon>
        <taxon>Pseudomonadota</taxon>
        <taxon>Alphaproteobacteria</taxon>
        <taxon>Sphingomonadales</taxon>
        <taxon>Sphingomonadaceae</taxon>
        <taxon>Rhizorhapis</taxon>
    </lineage>
</organism>
<feature type="domain" description="GST C-terminal" evidence="1">
    <location>
        <begin position="92"/>
        <end position="250"/>
    </location>
</feature>
<dbReference type="InterPro" id="IPR010987">
    <property type="entry name" value="Glutathione-S-Trfase_C-like"/>
</dbReference>
<gene>
    <name evidence="2" type="ORF">HNQ99_002104</name>
</gene>
<dbReference type="PANTHER" id="PTHR44051">
    <property type="entry name" value="GLUTATHIONE S-TRANSFERASE-RELATED"/>
    <property type="match status" value="1"/>
</dbReference>
<evidence type="ECO:0000259" key="1">
    <source>
        <dbReference type="PROSITE" id="PS50405"/>
    </source>
</evidence>
<comment type="caution">
    <text evidence="2">The sequence shown here is derived from an EMBL/GenBank/DDBJ whole genome shotgun (WGS) entry which is preliminary data.</text>
</comment>
<dbReference type="AlphaFoldDB" id="A0A840HVT1"/>
<dbReference type="Proteomes" id="UP000575068">
    <property type="component" value="Unassembled WGS sequence"/>
</dbReference>
<reference evidence="2 3" key="1">
    <citation type="submission" date="2020-08" db="EMBL/GenBank/DDBJ databases">
        <title>Genomic Encyclopedia of Type Strains, Phase IV (KMG-IV): sequencing the most valuable type-strain genomes for metagenomic binning, comparative biology and taxonomic classification.</title>
        <authorList>
            <person name="Goeker M."/>
        </authorList>
    </citation>
    <scope>NUCLEOTIDE SEQUENCE [LARGE SCALE GENOMIC DNA]</scope>
    <source>
        <strain evidence="2 3">DSM 7465</strain>
    </source>
</reference>
<dbReference type="PROSITE" id="PS50405">
    <property type="entry name" value="GST_CTER"/>
    <property type="match status" value="1"/>
</dbReference>
<accession>A0A840HVT1</accession>
<proteinExistence type="predicted"/>
<dbReference type="Gene3D" id="1.20.1050.10">
    <property type="match status" value="1"/>
</dbReference>
<keyword evidence="3" id="KW-1185">Reference proteome</keyword>
<dbReference type="SUPFAM" id="SSF47616">
    <property type="entry name" value="GST C-terminal domain-like"/>
    <property type="match status" value="1"/>
</dbReference>
<keyword evidence="2" id="KW-0560">Oxidoreductase</keyword>
<evidence type="ECO:0000313" key="3">
    <source>
        <dbReference type="Proteomes" id="UP000575068"/>
    </source>
</evidence>
<dbReference type="EMBL" id="JACHOV010000007">
    <property type="protein sequence ID" value="MBB4641791.1"/>
    <property type="molecule type" value="Genomic_DNA"/>
</dbReference>
<evidence type="ECO:0000313" key="2">
    <source>
        <dbReference type="EMBL" id="MBB4641791.1"/>
    </source>
</evidence>
<name>A0A840HVT1_9SPHN</name>
<dbReference type="InterPro" id="IPR036249">
    <property type="entry name" value="Thioredoxin-like_sf"/>
</dbReference>
<sequence length="258" mass="28309">MSLILYHGQPNGPSLTALACAFEKGVEVELRLIDLAAGERHSLNCKGDVEVAMSIEGEGPALVADGTAMADAFFIGLYFDEAVEGNALRPADPYARWQVMMWCRHVTERVAPAAAFLGTRAYLAPRLAPAGDEFDALIARIECEDLAQRWKETQADRFPEEKLADSHSKIAQVVEKLETALDGKDWIFGDFTIADIETYAWLASMPLLSPAPFQNAPRTTAWMDRVASRPSVQKALACATVGDPRQCWAIGPEINRWG</sequence>
<dbReference type="InterPro" id="IPR036282">
    <property type="entry name" value="Glutathione-S-Trfase_C_sf"/>
</dbReference>
<dbReference type="RefSeq" id="WP_184475581.1">
    <property type="nucleotide sequence ID" value="NZ_JACHOV010000007.1"/>
</dbReference>
<dbReference type="Pfam" id="PF00043">
    <property type="entry name" value="GST_C"/>
    <property type="match status" value="1"/>
</dbReference>
<protein>
    <submittedName>
        <fullName evidence="2">GST-like protein</fullName>
        <ecNumber evidence="2">1.8.4.-</ecNumber>
    </submittedName>
</protein>
<dbReference type="InterPro" id="IPR004046">
    <property type="entry name" value="GST_C"/>
</dbReference>
<dbReference type="SUPFAM" id="SSF52833">
    <property type="entry name" value="Thioredoxin-like"/>
    <property type="match status" value="1"/>
</dbReference>
<dbReference type="EC" id="1.8.4.-" evidence="2"/>
<dbReference type="GO" id="GO:0016491">
    <property type="term" value="F:oxidoreductase activity"/>
    <property type="evidence" value="ECO:0007669"/>
    <property type="project" value="UniProtKB-KW"/>
</dbReference>
<dbReference type="PANTHER" id="PTHR44051:SF8">
    <property type="entry name" value="GLUTATHIONE S-TRANSFERASE GSTA"/>
    <property type="match status" value="1"/>
</dbReference>